<dbReference type="Proteomes" id="UP000221837">
    <property type="component" value="Genome"/>
</dbReference>
<dbReference type="OrthoDB" id="13233at10239"/>
<evidence type="ECO:0000313" key="2">
    <source>
        <dbReference type="Proteomes" id="UP000221837"/>
    </source>
</evidence>
<keyword evidence="1" id="KW-0238">DNA-binding</keyword>
<evidence type="ECO:0000313" key="1">
    <source>
        <dbReference type="EMBL" id="AQW88689.1"/>
    </source>
</evidence>
<dbReference type="InterPro" id="IPR009078">
    <property type="entry name" value="Ferritin-like_SF"/>
</dbReference>
<dbReference type="GO" id="GO:0003677">
    <property type="term" value="F:DNA binding"/>
    <property type="evidence" value="ECO:0007669"/>
    <property type="project" value="UniProtKB-KW"/>
</dbReference>
<name>A0A1S6UB80_9CAUD</name>
<organism evidence="1 2">
    <name type="scientific">Serratia phage BF</name>
    <dbReference type="NCBI Taxonomy" id="1962671"/>
    <lineage>
        <taxon>Viruses</taxon>
        <taxon>Duplodnaviria</taxon>
        <taxon>Heunggongvirae</taxon>
        <taxon>Uroviricota</taxon>
        <taxon>Caudoviricetes</taxon>
        <taxon>Eneladusvirus</taxon>
        <taxon>Eneladusvirus BF</taxon>
    </lineage>
</organism>
<dbReference type="SUPFAM" id="SSF47240">
    <property type="entry name" value="Ferritin-like"/>
    <property type="match status" value="1"/>
</dbReference>
<dbReference type="EMBL" id="KY630187">
    <property type="protein sequence ID" value="AQW88689.1"/>
    <property type="molecule type" value="Genomic_DNA"/>
</dbReference>
<proteinExistence type="predicted"/>
<dbReference type="Pfam" id="PF19174">
    <property type="entry name" value="DUF5856"/>
    <property type="match status" value="1"/>
</dbReference>
<reference evidence="1" key="1">
    <citation type="submission" date="2017-02" db="EMBL/GenBank/DDBJ databases">
        <title>Genome sequence of Serratia marcescens phage BF.</title>
        <authorList>
            <person name="Casey E."/>
            <person name="Fitzgerald B."/>
            <person name="Mahony J."/>
            <person name="Lugli G."/>
            <person name="Ventura M."/>
            <person name="van Sinderen D."/>
        </authorList>
    </citation>
    <scope>NUCLEOTIDE SEQUENCE [LARGE SCALE GENOMIC DNA]</scope>
</reference>
<dbReference type="InterPro" id="IPR043876">
    <property type="entry name" value="DUF5856"/>
</dbReference>
<gene>
    <name evidence="1" type="ORF">BF_0164</name>
</gene>
<keyword evidence="2" id="KW-1185">Reference proteome</keyword>
<sequence>MSEPFDPNDIRSMIDYVETTEDNAHEDVLIKFVENSLFLEAQAHHWHLQCKYYSKHMELDEFYKELPEFVDSFIEGMMAERGPIFSTGTSYVFQPLEAAIPILEEYVQHCNKIHEILDSLDEFGSVNTLEDIISFVNSILYKLKVLQ</sequence>
<protein>
    <submittedName>
        <fullName evidence="1">Starvation-inducible DNA-binding protein</fullName>
    </submittedName>
</protein>
<accession>A0A1S6UB80</accession>